<sequence length="123" mass="14913">MKYLLCSFLMFFVISCEENHQKFVNNIEELLNVELNYDYQIKNQKDTFGFGKYSTRFDMVFNIQDFNSLLKILDLQKFRKIDFRELGIPNDFNYSRSYSNGNVREEILISIKMRTLRYSRIDK</sequence>
<gene>
    <name evidence="1" type="ORF">SAMN04487908_1193</name>
</gene>
<accession>A0A1M6K0U8</accession>
<dbReference type="EMBL" id="FQYV01000019">
    <property type="protein sequence ID" value="SHJ52606.1"/>
    <property type="molecule type" value="Genomic_DNA"/>
</dbReference>
<evidence type="ECO:0000313" key="2">
    <source>
        <dbReference type="Proteomes" id="UP000184172"/>
    </source>
</evidence>
<keyword evidence="2" id="KW-1185">Reference proteome</keyword>
<proteinExistence type="predicted"/>
<dbReference type="RefSeq" id="WP_143036846.1">
    <property type="nucleotide sequence ID" value="NZ_FNNS01000007.1"/>
</dbReference>
<organism evidence="1 2">
    <name type="scientific">Aequorivita viscosa</name>
    <dbReference type="NCBI Taxonomy" id="797419"/>
    <lineage>
        <taxon>Bacteria</taxon>
        <taxon>Pseudomonadati</taxon>
        <taxon>Bacteroidota</taxon>
        <taxon>Flavobacteriia</taxon>
        <taxon>Flavobacteriales</taxon>
        <taxon>Flavobacteriaceae</taxon>
        <taxon>Aequorivita</taxon>
    </lineage>
</organism>
<protein>
    <recommendedName>
        <fullName evidence="3">Lipoprotein</fullName>
    </recommendedName>
</protein>
<evidence type="ECO:0008006" key="3">
    <source>
        <dbReference type="Google" id="ProtNLM"/>
    </source>
</evidence>
<dbReference type="STRING" id="797419.SAMN05216556_10780"/>
<evidence type="ECO:0000313" key="1">
    <source>
        <dbReference type="EMBL" id="SHJ52606.1"/>
    </source>
</evidence>
<reference evidence="2" key="1">
    <citation type="submission" date="2016-11" db="EMBL/GenBank/DDBJ databases">
        <authorList>
            <person name="Varghese N."/>
            <person name="Submissions S."/>
        </authorList>
    </citation>
    <scope>NUCLEOTIDE SEQUENCE [LARGE SCALE GENOMIC DNA]</scope>
    <source>
        <strain evidence="2">DSM 26349</strain>
    </source>
</reference>
<name>A0A1M6K0U8_9FLAO</name>
<dbReference type="AlphaFoldDB" id="A0A1M6K0U8"/>
<dbReference type="Proteomes" id="UP000184172">
    <property type="component" value="Unassembled WGS sequence"/>
</dbReference>
<dbReference type="PROSITE" id="PS51257">
    <property type="entry name" value="PROKAR_LIPOPROTEIN"/>
    <property type="match status" value="1"/>
</dbReference>